<evidence type="ECO:0000313" key="8">
    <source>
        <dbReference type="EMBL" id="CAH0112103.1"/>
    </source>
</evidence>
<dbReference type="PANTHER" id="PTHR23301">
    <property type="entry name" value="CHITIN BINDING PERITROPHIN-A"/>
    <property type="match status" value="1"/>
</dbReference>
<sequence>MNANSSGFEDTNNCAKKLTRYYHKNTYMMFLRCLLTILVTVAFGTRIQATTTYLKGTDGRVSVCPEDGVYPNYYNCSTFITCSNGIQYVMSCPEGLIWNVDTNKCDWPYNTQCVIYPRNVNSGKLLKLIEEPLGASMVFY</sequence>
<dbReference type="AlphaFoldDB" id="A0A8J2S3C1"/>
<gene>
    <name evidence="8" type="ORF">DGAL_LOCUS15815</name>
</gene>
<keyword evidence="3" id="KW-0677">Repeat</keyword>
<evidence type="ECO:0000259" key="7">
    <source>
        <dbReference type="PROSITE" id="PS50940"/>
    </source>
</evidence>
<dbReference type="InterPro" id="IPR051940">
    <property type="entry name" value="Chitin_bind-dev_reg"/>
</dbReference>
<evidence type="ECO:0000313" key="9">
    <source>
        <dbReference type="Proteomes" id="UP000789390"/>
    </source>
</evidence>
<keyword evidence="1" id="KW-0147">Chitin-binding</keyword>
<keyword evidence="6" id="KW-0472">Membrane</keyword>
<reference evidence="8" key="1">
    <citation type="submission" date="2021-11" db="EMBL/GenBank/DDBJ databases">
        <authorList>
            <person name="Schell T."/>
        </authorList>
    </citation>
    <scope>NUCLEOTIDE SEQUENCE</scope>
    <source>
        <strain evidence="8">M5</strain>
    </source>
</reference>
<dbReference type="PANTHER" id="PTHR23301:SF0">
    <property type="entry name" value="CHITIN-BINDING TYPE-2 DOMAIN-CONTAINING PROTEIN-RELATED"/>
    <property type="match status" value="1"/>
</dbReference>
<dbReference type="InterPro" id="IPR036508">
    <property type="entry name" value="Chitin-bd_dom_sf"/>
</dbReference>
<dbReference type="OrthoDB" id="6342337at2759"/>
<dbReference type="SUPFAM" id="SSF57625">
    <property type="entry name" value="Invertebrate chitin-binding proteins"/>
    <property type="match status" value="1"/>
</dbReference>
<dbReference type="InterPro" id="IPR002557">
    <property type="entry name" value="Chitin-bd_dom"/>
</dbReference>
<protein>
    <recommendedName>
        <fullName evidence="7">Chitin-binding type-2 domain-containing protein</fullName>
    </recommendedName>
</protein>
<keyword evidence="6" id="KW-0812">Transmembrane</keyword>
<evidence type="ECO:0000256" key="2">
    <source>
        <dbReference type="ARBA" id="ARBA00022729"/>
    </source>
</evidence>
<organism evidence="8 9">
    <name type="scientific">Daphnia galeata</name>
    <dbReference type="NCBI Taxonomy" id="27404"/>
    <lineage>
        <taxon>Eukaryota</taxon>
        <taxon>Metazoa</taxon>
        <taxon>Ecdysozoa</taxon>
        <taxon>Arthropoda</taxon>
        <taxon>Crustacea</taxon>
        <taxon>Branchiopoda</taxon>
        <taxon>Diplostraca</taxon>
        <taxon>Cladocera</taxon>
        <taxon>Anomopoda</taxon>
        <taxon>Daphniidae</taxon>
        <taxon>Daphnia</taxon>
    </lineage>
</organism>
<keyword evidence="2" id="KW-0732">Signal</keyword>
<dbReference type="GO" id="GO:0005576">
    <property type="term" value="C:extracellular region"/>
    <property type="evidence" value="ECO:0007669"/>
    <property type="project" value="InterPro"/>
</dbReference>
<evidence type="ECO:0000256" key="6">
    <source>
        <dbReference type="SAM" id="Phobius"/>
    </source>
</evidence>
<feature type="domain" description="Chitin-binding type-2" evidence="7">
    <location>
        <begin position="61"/>
        <end position="115"/>
    </location>
</feature>
<evidence type="ECO:0000256" key="4">
    <source>
        <dbReference type="ARBA" id="ARBA00023157"/>
    </source>
</evidence>
<keyword evidence="4" id="KW-1015">Disulfide bond</keyword>
<keyword evidence="6" id="KW-1133">Transmembrane helix</keyword>
<dbReference type="Proteomes" id="UP000789390">
    <property type="component" value="Unassembled WGS sequence"/>
</dbReference>
<name>A0A8J2S3C1_9CRUS</name>
<proteinExistence type="predicted"/>
<dbReference type="GO" id="GO:0008061">
    <property type="term" value="F:chitin binding"/>
    <property type="evidence" value="ECO:0007669"/>
    <property type="project" value="UniProtKB-KW"/>
</dbReference>
<feature type="transmembrane region" description="Helical" evidence="6">
    <location>
        <begin position="27"/>
        <end position="45"/>
    </location>
</feature>
<comment type="caution">
    <text evidence="8">The sequence shown here is derived from an EMBL/GenBank/DDBJ whole genome shotgun (WGS) entry which is preliminary data.</text>
</comment>
<dbReference type="Gene3D" id="2.170.140.10">
    <property type="entry name" value="Chitin binding domain"/>
    <property type="match status" value="1"/>
</dbReference>
<evidence type="ECO:0000256" key="1">
    <source>
        <dbReference type="ARBA" id="ARBA00022669"/>
    </source>
</evidence>
<dbReference type="Pfam" id="PF01607">
    <property type="entry name" value="CBM_14"/>
    <property type="match status" value="1"/>
</dbReference>
<dbReference type="SMART" id="SM00494">
    <property type="entry name" value="ChtBD2"/>
    <property type="match status" value="1"/>
</dbReference>
<keyword evidence="9" id="KW-1185">Reference proteome</keyword>
<dbReference type="EMBL" id="CAKKLH010000322">
    <property type="protein sequence ID" value="CAH0112103.1"/>
    <property type="molecule type" value="Genomic_DNA"/>
</dbReference>
<evidence type="ECO:0000256" key="5">
    <source>
        <dbReference type="ARBA" id="ARBA00023180"/>
    </source>
</evidence>
<dbReference type="PROSITE" id="PS50940">
    <property type="entry name" value="CHIT_BIND_II"/>
    <property type="match status" value="1"/>
</dbReference>
<accession>A0A8J2S3C1</accession>
<evidence type="ECO:0000256" key="3">
    <source>
        <dbReference type="ARBA" id="ARBA00022737"/>
    </source>
</evidence>
<keyword evidence="5" id="KW-0325">Glycoprotein</keyword>